<dbReference type="Pfam" id="PF09335">
    <property type="entry name" value="VTT_dom"/>
    <property type="match status" value="1"/>
</dbReference>
<dbReference type="EMBL" id="CP034465">
    <property type="protein sequence ID" value="AZP04384.1"/>
    <property type="molecule type" value="Genomic_DNA"/>
</dbReference>
<keyword evidence="5 6" id="KW-0472">Membrane</keyword>
<dbReference type="Proteomes" id="UP000273326">
    <property type="component" value="Chromosome"/>
</dbReference>
<feature type="transmembrane region" description="Helical" evidence="6">
    <location>
        <begin position="56"/>
        <end position="74"/>
    </location>
</feature>
<evidence type="ECO:0000256" key="5">
    <source>
        <dbReference type="ARBA" id="ARBA00023136"/>
    </source>
</evidence>
<evidence type="ECO:0000256" key="4">
    <source>
        <dbReference type="ARBA" id="ARBA00022989"/>
    </source>
</evidence>
<organism evidence="8 9">
    <name type="scientific">Jeotgalibaca ciconiae</name>
    <dbReference type="NCBI Taxonomy" id="2496265"/>
    <lineage>
        <taxon>Bacteria</taxon>
        <taxon>Bacillati</taxon>
        <taxon>Bacillota</taxon>
        <taxon>Bacilli</taxon>
        <taxon>Lactobacillales</taxon>
        <taxon>Carnobacteriaceae</taxon>
        <taxon>Jeotgalibaca</taxon>
    </lineage>
</organism>
<dbReference type="InterPro" id="IPR015414">
    <property type="entry name" value="TMEM64"/>
</dbReference>
<feature type="transmembrane region" description="Helical" evidence="6">
    <location>
        <begin position="86"/>
        <end position="110"/>
    </location>
</feature>
<evidence type="ECO:0000256" key="3">
    <source>
        <dbReference type="ARBA" id="ARBA00022692"/>
    </source>
</evidence>
<dbReference type="InterPro" id="IPR032816">
    <property type="entry name" value="VTT_dom"/>
</dbReference>
<dbReference type="GO" id="GO:0005886">
    <property type="term" value="C:plasma membrane"/>
    <property type="evidence" value="ECO:0007669"/>
    <property type="project" value="UniProtKB-SubCell"/>
</dbReference>
<dbReference type="OrthoDB" id="371137at2"/>
<evidence type="ECO:0000313" key="8">
    <source>
        <dbReference type="EMBL" id="AZP04384.1"/>
    </source>
</evidence>
<accession>A0A3S9HAL3</accession>
<feature type="transmembrane region" description="Helical" evidence="6">
    <location>
        <begin position="15"/>
        <end position="35"/>
    </location>
</feature>
<keyword evidence="9" id="KW-1185">Reference proteome</keyword>
<evidence type="ECO:0000256" key="1">
    <source>
        <dbReference type="ARBA" id="ARBA00004651"/>
    </source>
</evidence>
<evidence type="ECO:0000256" key="2">
    <source>
        <dbReference type="ARBA" id="ARBA00022475"/>
    </source>
</evidence>
<protein>
    <recommendedName>
        <fullName evidence="6">TVP38/TMEM64 family membrane protein</fullName>
    </recommendedName>
</protein>
<dbReference type="KEGG" id="jeh:EJN90_06905"/>
<sequence length="208" mass="23865">MSDKERQIIQINRNIIRGLTVVGLILTIFLAVYIYRIGYSVIMENIQEFLVKVGPWGPLIFIVIQLGQVMYPVIPGGLSLVVGQLIFGHAWGFLYSFIGVTLGSMINFYLARKFGKTFVRAFVLEETYEKYYAWITKGKRFEIMLGTAFALPGFPDDFLCMIAGLTNMTFKRFMFIYFIFKPITLYIYGFGGASATDWLLRRFIPFGL</sequence>
<keyword evidence="2 6" id="KW-1003">Cell membrane</keyword>
<gene>
    <name evidence="8" type="ORF">EJN90_06905</name>
</gene>
<comment type="caution">
    <text evidence="6">Lacks conserved residue(s) required for the propagation of feature annotation.</text>
</comment>
<feature type="transmembrane region" description="Helical" evidence="6">
    <location>
        <begin position="175"/>
        <end position="195"/>
    </location>
</feature>
<evidence type="ECO:0000313" key="9">
    <source>
        <dbReference type="Proteomes" id="UP000273326"/>
    </source>
</evidence>
<dbReference type="PANTHER" id="PTHR12677">
    <property type="entry name" value="GOLGI APPARATUS MEMBRANE PROTEIN TVP38-RELATED"/>
    <property type="match status" value="1"/>
</dbReference>
<keyword evidence="3 6" id="KW-0812">Transmembrane</keyword>
<evidence type="ECO:0000256" key="6">
    <source>
        <dbReference type="RuleBase" id="RU366058"/>
    </source>
</evidence>
<dbReference type="RefSeq" id="WP_126109745.1">
    <property type="nucleotide sequence ID" value="NZ_CP034465.1"/>
</dbReference>
<comment type="similarity">
    <text evidence="6">Belongs to the TVP38/TMEM64 family.</text>
</comment>
<evidence type="ECO:0000259" key="7">
    <source>
        <dbReference type="Pfam" id="PF09335"/>
    </source>
</evidence>
<dbReference type="PANTHER" id="PTHR12677:SF49">
    <property type="entry name" value="TVP38_TMEM64 FAMILY MEMBRANE PROTEIN"/>
    <property type="match status" value="1"/>
</dbReference>
<dbReference type="AlphaFoldDB" id="A0A3S9HAL3"/>
<reference evidence="9" key="1">
    <citation type="submission" date="2018-12" db="EMBL/GenBank/DDBJ databases">
        <title>Complete genome sequencing of Jeotgalibaca sp. H21T32.</title>
        <authorList>
            <person name="Bae J.-W."/>
            <person name="Lee S.-Y."/>
        </authorList>
    </citation>
    <scope>NUCLEOTIDE SEQUENCE [LARGE SCALE GENOMIC DNA]</scope>
    <source>
        <strain evidence="9">H21T32</strain>
    </source>
</reference>
<name>A0A3S9HAL3_9LACT</name>
<comment type="subcellular location">
    <subcellularLocation>
        <location evidence="1 6">Cell membrane</location>
        <topology evidence="1 6">Multi-pass membrane protein</topology>
    </subcellularLocation>
</comment>
<proteinExistence type="inferred from homology"/>
<feature type="domain" description="VTT" evidence="7">
    <location>
        <begin position="74"/>
        <end position="193"/>
    </location>
</feature>
<keyword evidence="4 6" id="KW-1133">Transmembrane helix</keyword>